<reference evidence="2" key="1">
    <citation type="journal article" date="2023" name="G3 (Bethesda)">
        <title>Genome assembly and association tests identify interacting loci associated with vigor, precocity, and sex in interspecific pistachio rootstocks.</title>
        <authorList>
            <person name="Palmer W."/>
            <person name="Jacygrad E."/>
            <person name="Sagayaradj S."/>
            <person name="Cavanaugh K."/>
            <person name="Han R."/>
            <person name="Bertier L."/>
            <person name="Beede B."/>
            <person name="Kafkas S."/>
            <person name="Golino D."/>
            <person name="Preece J."/>
            <person name="Michelmore R."/>
        </authorList>
    </citation>
    <scope>NUCLEOTIDE SEQUENCE [LARGE SCALE GENOMIC DNA]</scope>
</reference>
<keyword evidence="2" id="KW-1185">Reference proteome</keyword>
<dbReference type="Proteomes" id="UP001163603">
    <property type="component" value="Chromosome 7"/>
</dbReference>
<dbReference type="EMBL" id="CM047742">
    <property type="protein sequence ID" value="KAJ0034573.1"/>
    <property type="molecule type" value="Genomic_DNA"/>
</dbReference>
<protein>
    <submittedName>
        <fullName evidence="1">Uncharacterized protein</fullName>
    </submittedName>
</protein>
<accession>A0ACC0YCD7</accession>
<name>A0ACC0YCD7_9ROSI</name>
<evidence type="ECO:0000313" key="1">
    <source>
        <dbReference type="EMBL" id="KAJ0034573.1"/>
    </source>
</evidence>
<proteinExistence type="predicted"/>
<gene>
    <name evidence="1" type="ORF">Pint_24239</name>
</gene>
<evidence type="ECO:0000313" key="2">
    <source>
        <dbReference type="Proteomes" id="UP001163603"/>
    </source>
</evidence>
<sequence length="2291" mass="262879">MSKESSSSRLAPKTSQHESNENGLGTSLNPIHFPPPRTPLNSIPDPSQYSVQESELIRIATNRSASDKSKVILESNASVGLSHATPRFSARHHGRAHMEPSSVQSTPARSGGSRFSLSGRGISSSSFSRVTRGISAMNNEFSVEVPQFELVDDPLFWNYHNVQVLIRIRPLSTIERVSQGYARCLRQESSQTLVWLGHPETRFTFDDVACETISQEKLFRVAGQPMVENCLSGYNSCMFAYGQTGSGKTYTMMGEINEVEGKLSEDCGITPRIFEYLFSRIRTEEENRRDERLKFSCKCSFLEIYNEQITDLLEPSSTNLQLREDLKKGVYVENLTEYNVTTVNDVLDLLLEGAANRKMAATNMNSESSRSHSVFTCIIESQWEKDSMTHFRFARLNLVDLAGSERSYNQAKELWSRRRSSERSGKYKQILINSWVNISETCFSARLLQRRCSTCNVYFGLVIMSLVDLAHGKHRHVPYRDSRLTFLLQDSLGGNSKTTIIANVSPSNWYCFSYSSANETLSTLKFAQRAKLIQNDAKVNENASGDVTALQRQIQQLKGQLSSLMQHHNQSRSPSIGGSRFEESRLRDNFMKYSFSEEEKIGDKVQNEKVKCLEVTLLGALRREKLAETAALKLEAEIEHTNRLACQREEDAQRIKMMLKFREEKIKQLESLVNGSLSAEKYLMEEIKALKEEIQLLQARIDRNPELTRFALENIRLLEQLQLFQNFYELGERETLLAEVAELRDQILDITEGKGEISSRYEKKDNDIVKELEDCRDLNSKLMREVDELQTELRKHLNHGHATSSSVADSFSRNHEDFRQTDRYSLVESISMRSDSGDEVASYTQTDDATTENKYDQNMISASVLHPSDAEKELMEARMLIEALESEQVDLFRELQLVREQNHRYMEILSNKDNEEKQFVLKVGGYCLEDDLEQQNKELVKKHSEGIDKMSLQAKLDKLTKDLEAARSLNCQYLDDQASQLSRQHQTDLVCEQAELETSRAILHLQEDVAALQLEFDKRLCCMTEENTILRNTLTAKEEEIRALCTEWEKATLELTNFLIDGSRSLKDASGQIESIVCSFPQVNIWISEKVESAARECIEKEETILLLQKSLEDAQKMVLDMEEKLTSLKGATIALNEFQQPDTENRKEEVVQLSLLLNEKINMVEVLESKLKAKEDQSFEAEKRAEASLLVVKWLSDFNKLENQCQILQQIKDELAETNNRLNIIDDLTNKNSSVHVRHTENEDLIDVDGCSADCSASDSDDSTESVASENDLDRSLDFSKYNPMSTEAMLDLKFQGGSASKFDLKDSEKLKKLLKQSVHVEAMTFHLRELETVFYAFNKLYVRLSLLLNENDVRDHPLVEGMKQEVPSSGLTIKVDEAGCANASEVVVSEKTNHGSCFLKKFEEACETMREADLMLNAMLKANEKGKQLNRVWRQAGKQLMEERTSLTDEVEKLKSSIRLKEEENEILMHHIHHSMLEIVNSMSSLEGYFQQIQKQVDFRFKELYSDVLSIWKEMCHFVRNSRSSLEDIFSEIMENGFALYVLYLCHVGELMHKTTNLKVECDSRTLRQKESSSLEDILQQICVRGQDGILHTYKKDTDEGDHSELVENLKERELCPSDTNILYDNLSLKKELERKEVLLQGVLFDFSLLQESASSKKDIKDETEKLFLALSQVRHELDMKTSQLDELLFQHRKLETSLRDTENALLVSNSNLEVAKETVDTLSEQNADLRMLLKDLYLKKSEAEEQLEEQKEVVKGLEKEILHCTSEDKKLLSSVQGITEDLREVTSDRDKLREEIESIEEELRRVNIERDELREEVRSLNDKAEMAYALADENEALAVEARQESEASKIYADQKEEEVKILEHSVEELECTINVLEKKVGEMDEDVERHQLMRESLQLEIQSLRQRLSTVESFPDILDSGNTNSEHTEDQMSRQLQDRLLQLHEAHRQIRLLEREREEQNKEINRCKEYISEVVLHSEAQASQYQQKYKTLEAMIREMKTNLSEPASTAPAPDKTERTATRTRGSSSPFRCIASLVQQMNVEKDQELSVARHRIEELEELAASRHKEVCMLNTRLAAAESMTHDVIRDLLGVKLDMTNYANLIDQDNVQKLLVAAHQQTEELHAKEQVIFNLRKRIEDLMEERDSCTSELNQKDADMLKAQVSLEQLHERDQLLSTQNEILKMDKTNLVRRITELDDMVKKLLGAQITQELESGVLKLGDTDFNQRLAHSGKLLSRVNDELAQYRRLSTSRPANGFETKYKCTNKYPKVLELFTTQFQSFCADALLK</sequence>
<comment type="caution">
    <text evidence="1">The sequence shown here is derived from an EMBL/GenBank/DDBJ whole genome shotgun (WGS) entry which is preliminary data.</text>
</comment>
<organism evidence="1 2">
    <name type="scientific">Pistacia integerrima</name>
    <dbReference type="NCBI Taxonomy" id="434235"/>
    <lineage>
        <taxon>Eukaryota</taxon>
        <taxon>Viridiplantae</taxon>
        <taxon>Streptophyta</taxon>
        <taxon>Embryophyta</taxon>
        <taxon>Tracheophyta</taxon>
        <taxon>Spermatophyta</taxon>
        <taxon>Magnoliopsida</taxon>
        <taxon>eudicotyledons</taxon>
        <taxon>Gunneridae</taxon>
        <taxon>Pentapetalae</taxon>
        <taxon>rosids</taxon>
        <taxon>malvids</taxon>
        <taxon>Sapindales</taxon>
        <taxon>Anacardiaceae</taxon>
        <taxon>Pistacia</taxon>
    </lineage>
</organism>